<gene>
    <name evidence="1" type="ORF">VAE063_990006</name>
</gene>
<evidence type="ECO:0000313" key="1">
    <source>
        <dbReference type="EMBL" id="CAH8241795.1"/>
    </source>
</evidence>
<sequence length="41" mass="4558">MRIRSVFSASWLGRNEFVKELELITSKSLGLPQLSFGSGLC</sequence>
<dbReference type="EMBL" id="CALYLK010000140">
    <property type="protein sequence ID" value="CAH8241795.1"/>
    <property type="molecule type" value="Genomic_DNA"/>
</dbReference>
<evidence type="ECO:0000313" key="2">
    <source>
        <dbReference type="Proteomes" id="UP001152658"/>
    </source>
</evidence>
<proteinExistence type="predicted"/>
<protein>
    <submittedName>
        <fullName evidence="1">Uncharacterized protein</fullName>
    </submittedName>
</protein>
<accession>A0ABM9FUD1</accession>
<keyword evidence="2" id="KW-1185">Reference proteome</keyword>
<name>A0ABM9FUD1_9VIBR</name>
<dbReference type="Proteomes" id="UP001152658">
    <property type="component" value="Unassembled WGS sequence"/>
</dbReference>
<reference evidence="1" key="1">
    <citation type="submission" date="2022-06" db="EMBL/GenBank/DDBJ databases">
        <authorList>
            <person name="Goudenege D."/>
            <person name="Le Roux F."/>
        </authorList>
    </citation>
    <scope>NUCLEOTIDE SEQUENCE</scope>
    <source>
        <strain evidence="1">12-063</strain>
    </source>
</reference>
<organism evidence="1 2">
    <name type="scientific">Vibrio aestuarianus</name>
    <dbReference type="NCBI Taxonomy" id="28171"/>
    <lineage>
        <taxon>Bacteria</taxon>
        <taxon>Pseudomonadati</taxon>
        <taxon>Pseudomonadota</taxon>
        <taxon>Gammaproteobacteria</taxon>
        <taxon>Vibrionales</taxon>
        <taxon>Vibrionaceae</taxon>
        <taxon>Vibrio</taxon>
    </lineage>
</organism>
<comment type="caution">
    <text evidence="1">The sequence shown here is derived from an EMBL/GenBank/DDBJ whole genome shotgun (WGS) entry which is preliminary data.</text>
</comment>